<feature type="domain" description="DUF4503" evidence="3">
    <location>
        <begin position="502"/>
        <end position="681"/>
    </location>
</feature>
<dbReference type="KEGG" id="aplc:110990521"/>
<evidence type="ECO:0000256" key="1">
    <source>
        <dbReference type="SAM" id="MobiDB-lite"/>
    </source>
</evidence>
<dbReference type="PANTHER" id="PTHR34347:SF1">
    <property type="entry name" value="DNA REPAIR-SCAFFOLDING PROTEIN"/>
    <property type="match status" value="1"/>
</dbReference>
<dbReference type="Pfam" id="PF14951">
    <property type="entry name" value="DUF4503"/>
    <property type="match status" value="2"/>
</dbReference>
<dbReference type="GO" id="GO:0005654">
    <property type="term" value="C:nucleoplasm"/>
    <property type="evidence" value="ECO:0007669"/>
    <property type="project" value="TreeGrafter"/>
</dbReference>
<feature type="compositionally biased region" description="Basic residues" evidence="1">
    <location>
        <begin position="38"/>
        <end position="48"/>
    </location>
</feature>
<feature type="compositionally biased region" description="Low complexity" evidence="1">
    <location>
        <begin position="180"/>
        <end position="190"/>
    </location>
</feature>
<dbReference type="GO" id="GO:0000228">
    <property type="term" value="C:nuclear chromosome"/>
    <property type="evidence" value="ECO:0007669"/>
    <property type="project" value="TreeGrafter"/>
</dbReference>
<dbReference type="InterPro" id="IPR028026">
    <property type="entry name" value="DUF4502"/>
</dbReference>
<feature type="compositionally biased region" description="Low complexity" evidence="1">
    <location>
        <begin position="137"/>
        <end position="148"/>
    </location>
</feature>
<organism evidence="4 5">
    <name type="scientific">Acanthaster planci</name>
    <name type="common">Crown-of-thorns starfish</name>
    <dbReference type="NCBI Taxonomy" id="133434"/>
    <lineage>
        <taxon>Eukaryota</taxon>
        <taxon>Metazoa</taxon>
        <taxon>Echinodermata</taxon>
        <taxon>Eleutherozoa</taxon>
        <taxon>Asterozoa</taxon>
        <taxon>Asteroidea</taxon>
        <taxon>Valvatacea</taxon>
        <taxon>Valvatida</taxon>
        <taxon>Acanthasteridae</taxon>
        <taxon>Acanthaster</taxon>
    </lineage>
</organism>
<feature type="region of interest" description="Disordered" evidence="1">
    <location>
        <begin position="132"/>
        <end position="248"/>
    </location>
</feature>
<dbReference type="Proteomes" id="UP000694845">
    <property type="component" value="Unplaced"/>
</dbReference>
<name>A0A8B8A0Q1_ACAPL</name>
<feature type="region of interest" description="Disordered" evidence="1">
    <location>
        <begin position="32"/>
        <end position="114"/>
    </location>
</feature>
<evidence type="ECO:0000313" key="4">
    <source>
        <dbReference type="Proteomes" id="UP000694845"/>
    </source>
</evidence>
<dbReference type="InterPro" id="IPR028032">
    <property type="entry name" value="DUF4503"/>
</dbReference>
<dbReference type="OrthoDB" id="1914453at2759"/>
<dbReference type="GO" id="GO:0070202">
    <property type="term" value="P:regulation of establishment of protein localization to chromosome"/>
    <property type="evidence" value="ECO:0007669"/>
    <property type="project" value="TreeGrafter"/>
</dbReference>
<dbReference type="AlphaFoldDB" id="A0A8B8A0Q1"/>
<proteinExistence type="predicted"/>
<dbReference type="Pfam" id="PF14950">
    <property type="entry name" value="DUF4502"/>
    <property type="match status" value="1"/>
</dbReference>
<dbReference type="OMA" id="KTCRCTF"/>
<dbReference type="RefSeq" id="XP_022111259.1">
    <property type="nucleotide sequence ID" value="XM_022255567.1"/>
</dbReference>
<accession>A0A8B8A0Q1</accession>
<feature type="domain" description="DUF4503" evidence="3">
    <location>
        <begin position="714"/>
        <end position="942"/>
    </location>
</feature>
<dbReference type="InterPro" id="IPR053054">
    <property type="entry name" value="DNA_repair-scaffolding"/>
</dbReference>
<gene>
    <name evidence="5" type="primary">LOC110990521</name>
</gene>
<feature type="compositionally biased region" description="Gly residues" evidence="1">
    <location>
        <begin position="235"/>
        <end position="244"/>
    </location>
</feature>
<dbReference type="PANTHER" id="PTHR34347">
    <property type="entry name" value="DNA REPAIR-SCAFFOLDING PROTEIN SPIDR"/>
    <property type="match status" value="1"/>
</dbReference>
<evidence type="ECO:0000259" key="3">
    <source>
        <dbReference type="Pfam" id="PF14951"/>
    </source>
</evidence>
<reference evidence="5" key="1">
    <citation type="submission" date="2025-08" db="UniProtKB">
        <authorList>
            <consortium name="RefSeq"/>
        </authorList>
    </citation>
    <scope>IDENTIFICATION</scope>
</reference>
<feature type="compositionally biased region" description="Basic and acidic residues" evidence="1">
    <location>
        <begin position="149"/>
        <end position="162"/>
    </location>
</feature>
<feature type="domain" description="DUF4502" evidence="2">
    <location>
        <begin position="14"/>
        <end position="352"/>
    </location>
</feature>
<evidence type="ECO:0000259" key="2">
    <source>
        <dbReference type="Pfam" id="PF14950"/>
    </source>
</evidence>
<sequence>MLNKMRHVTAQPLSDQGWGRCQAEFQGVDWGTEERTRVKYQKRKRSKKMGLESVAVDEQGSLDIDWSSSSDNLSDAEPLPHQEASRSGPRKHLKRKKSYGSSRRRVNQGPMRFRGLLEGEDVDIMDEEEENLGGSVLGSWMMKSSSSSKNKDEASSSEDRKSTQIVISDYDSPSEEQGTAASSSQQASSSLHISDQSPTPQPSPCQSPDKESPRTGTELLKKLKLPARTPDKEAGVGGPSGGGDSTKKKRKFVRGGLAEGLQRVINREKSAMAFWAHRTVDTATSQSLMLDLLVLSVEEARGLYVTRCRMCPFTSEAPDDDDMLVLFAQANGRQLKLGVGSRIRVYPPWQKLTLPNYKETVILCTYFCHPVDTADETPPDVATTQSLFPNKTAGMSLEKELKPVRLFQPLPKQTTSADSTLQLVLPNVKEAPADHVSDSFLDSIAQSGGYTTAGMCVRARIHRVHCRGSNAEPVSMNRKQQGFSKPTHESSVGSTHWALILQDNHGVFCELQVTVGYTGEEEEIWRRSLRGGEGKTMVFAGLKVMRRVNRTRFPGLFSLIDSLWSPCDTPISQSEAESQSQGLVSPQSFCYILGVQMLRNTIREEVSDRVRIPYREPVIHTLREVQQLSDETSTQRVTFFAKVVHAHSEVGADNMQSTQQLGSSSVRHLFLTDHTLCSDFTADEEDESGTMTGMLGRSIPVGGAGFSAHQCQDTRLVYVHVRVSCHLTECVQESLANPGSLMLFRDVCLDQGCSLHADTYTAIQSIARKTGQCGESDTFSPKDDIISSLSHAPVPPIPTLDLHNEENTLVSVAGVVTGVDETTAYSWPACNTCGNNRLEAETTSGSQLHCGTCQKVVTSPVTRKHLELFLRCPSLKSEDSVVKVRLLQPSIEHILPPLNSQEEGYDLQCIMGVSIGPVSCFLRSVGRQPGEPLTFDLEEVSL</sequence>
<dbReference type="GO" id="GO:0000724">
    <property type="term" value="P:double-strand break repair via homologous recombination"/>
    <property type="evidence" value="ECO:0007669"/>
    <property type="project" value="TreeGrafter"/>
</dbReference>
<dbReference type="GeneID" id="110990521"/>
<feature type="compositionally biased region" description="Basic residues" evidence="1">
    <location>
        <begin position="88"/>
        <end position="106"/>
    </location>
</feature>
<evidence type="ECO:0000313" key="5">
    <source>
        <dbReference type="RefSeq" id="XP_022111259.1"/>
    </source>
</evidence>
<keyword evidence="4" id="KW-1185">Reference proteome</keyword>
<protein>
    <submittedName>
        <fullName evidence="5">DNA repair-scaffolding protein-like</fullName>
    </submittedName>
</protein>